<accession>A0A8E2JL32</accession>
<keyword evidence="3" id="KW-1185">Reference proteome</keyword>
<organism evidence="2 3">
    <name type="scientific">Glonium stellatum</name>
    <dbReference type="NCBI Taxonomy" id="574774"/>
    <lineage>
        <taxon>Eukaryota</taxon>
        <taxon>Fungi</taxon>
        <taxon>Dikarya</taxon>
        <taxon>Ascomycota</taxon>
        <taxon>Pezizomycotina</taxon>
        <taxon>Dothideomycetes</taxon>
        <taxon>Pleosporomycetidae</taxon>
        <taxon>Gloniales</taxon>
        <taxon>Gloniaceae</taxon>
        <taxon>Glonium</taxon>
    </lineage>
</organism>
<reference evidence="2 3" key="1">
    <citation type="journal article" date="2016" name="Nat. Commun.">
        <title>Ectomycorrhizal ecology is imprinted in the genome of the dominant symbiotic fungus Cenococcum geophilum.</title>
        <authorList>
            <consortium name="DOE Joint Genome Institute"/>
            <person name="Peter M."/>
            <person name="Kohler A."/>
            <person name="Ohm R.A."/>
            <person name="Kuo A."/>
            <person name="Krutzmann J."/>
            <person name="Morin E."/>
            <person name="Arend M."/>
            <person name="Barry K.W."/>
            <person name="Binder M."/>
            <person name="Choi C."/>
            <person name="Clum A."/>
            <person name="Copeland A."/>
            <person name="Grisel N."/>
            <person name="Haridas S."/>
            <person name="Kipfer T."/>
            <person name="LaButti K."/>
            <person name="Lindquist E."/>
            <person name="Lipzen A."/>
            <person name="Maire R."/>
            <person name="Meier B."/>
            <person name="Mihaltcheva S."/>
            <person name="Molinier V."/>
            <person name="Murat C."/>
            <person name="Poggeler S."/>
            <person name="Quandt C.A."/>
            <person name="Sperisen C."/>
            <person name="Tritt A."/>
            <person name="Tisserant E."/>
            <person name="Crous P.W."/>
            <person name="Henrissat B."/>
            <person name="Nehls U."/>
            <person name="Egli S."/>
            <person name="Spatafora J.W."/>
            <person name="Grigoriev I.V."/>
            <person name="Martin F.M."/>
        </authorList>
    </citation>
    <scope>NUCLEOTIDE SEQUENCE [LARGE SCALE GENOMIC DNA]</scope>
    <source>
        <strain evidence="2 3">CBS 207.34</strain>
    </source>
</reference>
<gene>
    <name evidence="2" type="ORF">AOQ84DRAFT_357924</name>
</gene>
<dbReference type="EMBL" id="KV751146">
    <property type="protein sequence ID" value="OCL01355.1"/>
    <property type="molecule type" value="Genomic_DNA"/>
</dbReference>
<keyword evidence="1" id="KW-0472">Membrane</keyword>
<dbReference type="AlphaFoldDB" id="A0A8E2JL32"/>
<keyword evidence="1" id="KW-1133">Transmembrane helix</keyword>
<evidence type="ECO:0000313" key="2">
    <source>
        <dbReference type="EMBL" id="OCL01355.1"/>
    </source>
</evidence>
<name>A0A8E2JL32_9PEZI</name>
<proteinExistence type="predicted"/>
<protein>
    <submittedName>
        <fullName evidence="2">Uncharacterized protein</fullName>
    </submittedName>
</protein>
<evidence type="ECO:0000256" key="1">
    <source>
        <dbReference type="SAM" id="Phobius"/>
    </source>
</evidence>
<evidence type="ECO:0000313" key="3">
    <source>
        <dbReference type="Proteomes" id="UP000250140"/>
    </source>
</evidence>
<feature type="transmembrane region" description="Helical" evidence="1">
    <location>
        <begin position="33"/>
        <end position="56"/>
    </location>
</feature>
<dbReference type="Proteomes" id="UP000250140">
    <property type="component" value="Unassembled WGS sequence"/>
</dbReference>
<keyword evidence="1" id="KW-0812">Transmembrane</keyword>
<sequence>MFDSVFSIKDDPAEVRATERGVNRQGEEEESKLWAFGQMILVGCLPIAIGATVVIWKGWY</sequence>